<dbReference type="Pfam" id="PF00990">
    <property type="entry name" value="GGDEF"/>
    <property type="match status" value="1"/>
</dbReference>
<dbReference type="RefSeq" id="WP_008339795.1">
    <property type="nucleotide sequence ID" value="NZ_AFRZ01000001.1"/>
</dbReference>
<evidence type="ECO:0000259" key="4">
    <source>
        <dbReference type="PROSITE" id="PS50887"/>
    </source>
</evidence>
<feature type="transmembrane region" description="Helical" evidence="2">
    <location>
        <begin position="140"/>
        <end position="156"/>
    </location>
</feature>
<dbReference type="EMBL" id="AFRZ01000001">
    <property type="protein sequence ID" value="EHP30971.1"/>
    <property type="molecule type" value="Genomic_DNA"/>
</dbReference>
<feature type="transmembrane region" description="Helical" evidence="2">
    <location>
        <begin position="162"/>
        <end position="178"/>
    </location>
</feature>
<keyword evidence="6" id="KW-1185">Reference proteome</keyword>
<dbReference type="OrthoDB" id="5372181at2"/>
<dbReference type="InterPro" id="IPR043128">
    <property type="entry name" value="Rev_trsase/Diguanyl_cyclase"/>
</dbReference>
<dbReference type="PANTHER" id="PTHR44757">
    <property type="entry name" value="DIGUANYLATE CYCLASE DGCP"/>
    <property type="match status" value="1"/>
</dbReference>
<dbReference type="NCBIfam" id="TIGR00254">
    <property type="entry name" value="GGDEF"/>
    <property type="match status" value="1"/>
</dbReference>
<dbReference type="GO" id="GO:0071111">
    <property type="term" value="F:cyclic-guanylate-specific phosphodiesterase activity"/>
    <property type="evidence" value="ECO:0007669"/>
    <property type="project" value="UniProtKB-EC"/>
</dbReference>
<dbReference type="CDD" id="cd01949">
    <property type="entry name" value="GGDEF"/>
    <property type="match status" value="1"/>
</dbReference>
<protein>
    <submittedName>
        <fullName evidence="5">Diguanylate cyclase/phosphodiesterase (GGDEF &amp; EAL domains)</fullName>
    </submittedName>
</protein>
<evidence type="ECO:0000313" key="5">
    <source>
        <dbReference type="EMBL" id="EHP30971.1"/>
    </source>
</evidence>
<feature type="transmembrane region" description="Helical" evidence="2">
    <location>
        <begin position="92"/>
        <end position="108"/>
    </location>
</feature>
<feature type="domain" description="EAL" evidence="3">
    <location>
        <begin position="395"/>
        <end position="649"/>
    </location>
</feature>
<feature type="domain" description="GGDEF" evidence="4">
    <location>
        <begin position="253"/>
        <end position="386"/>
    </location>
</feature>
<comment type="catalytic activity">
    <reaction evidence="1">
        <text>3',3'-c-di-GMP + H2O = 5'-phosphoguanylyl(3'-&gt;5')guanosine + H(+)</text>
        <dbReference type="Rhea" id="RHEA:24902"/>
        <dbReference type="ChEBI" id="CHEBI:15377"/>
        <dbReference type="ChEBI" id="CHEBI:15378"/>
        <dbReference type="ChEBI" id="CHEBI:58754"/>
        <dbReference type="ChEBI" id="CHEBI:58805"/>
        <dbReference type="EC" id="3.1.4.52"/>
    </reaction>
    <physiologicalReaction direction="left-to-right" evidence="1">
        <dbReference type="Rhea" id="RHEA:24903"/>
    </physiologicalReaction>
</comment>
<dbReference type="SUPFAM" id="SSF141868">
    <property type="entry name" value="EAL domain-like"/>
    <property type="match status" value="1"/>
</dbReference>
<dbReference type="Pfam" id="PF00563">
    <property type="entry name" value="EAL"/>
    <property type="match status" value="1"/>
</dbReference>
<evidence type="ECO:0000256" key="2">
    <source>
        <dbReference type="SAM" id="Phobius"/>
    </source>
</evidence>
<comment type="caution">
    <text evidence="5">The sequence shown here is derived from an EMBL/GenBank/DDBJ whole genome shotgun (WGS) entry which is preliminary data.</text>
</comment>
<dbReference type="STRING" id="929558.SMGD1_2448"/>
<dbReference type="SMART" id="SM00052">
    <property type="entry name" value="EAL"/>
    <property type="match status" value="1"/>
</dbReference>
<dbReference type="InterPro" id="IPR001633">
    <property type="entry name" value="EAL_dom"/>
</dbReference>
<feature type="transmembrane region" description="Helical" evidence="2">
    <location>
        <begin position="46"/>
        <end position="64"/>
    </location>
</feature>
<dbReference type="PANTHER" id="PTHR44757:SF2">
    <property type="entry name" value="BIOFILM ARCHITECTURE MAINTENANCE PROTEIN MBAA"/>
    <property type="match status" value="1"/>
</dbReference>
<keyword evidence="2" id="KW-0472">Membrane</keyword>
<dbReference type="GO" id="GO:0071732">
    <property type="term" value="P:cellular response to nitric oxide"/>
    <property type="evidence" value="ECO:0007669"/>
    <property type="project" value="UniProtKB-ARBA"/>
</dbReference>
<name>B6BNA1_SULGG</name>
<keyword evidence="2" id="KW-1133">Transmembrane helix</keyword>
<dbReference type="HOGENOM" id="CLU_000445_70_50_7"/>
<organism evidence="5 6">
    <name type="scientific">Sulfurimonas gotlandica (strain DSM 19862 / JCM 16533 / GD1)</name>
    <dbReference type="NCBI Taxonomy" id="929558"/>
    <lineage>
        <taxon>Bacteria</taxon>
        <taxon>Pseudomonadati</taxon>
        <taxon>Campylobacterota</taxon>
        <taxon>Epsilonproteobacteria</taxon>
        <taxon>Campylobacterales</taxon>
        <taxon>Sulfurimonadaceae</taxon>
        <taxon>Sulfurimonas</taxon>
    </lineage>
</organism>
<evidence type="ECO:0000256" key="1">
    <source>
        <dbReference type="ARBA" id="ARBA00051114"/>
    </source>
</evidence>
<dbReference type="Proteomes" id="UP000006431">
    <property type="component" value="Unassembled WGS sequence"/>
</dbReference>
<evidence type="ECO:0000259" key="3">
    <source>
        <dbReference type="PROSITE" id="PS50883"/>
    </source>
</evidence>
<dbReference type="Gene3D" id="3.20.20.450">
    <property type="entry name" value="EAL domain"/>
    <property type="match status" value="1"/>
</dbReference>
<dbReference type="PROSITE" id="PS50887">
    <property type="entry name" value="GGDEF"/>
    <property type="match status" value="1"/>
</dbReference>
<evidence type="ECO:0000313" key="6">
    <source>
        <dbReference type="Proteomes" id="UP000006431"/>
    </source>
</evidence>
<accession>B6BNA1</accession>
<dbReference type="PATRIC" id="fig|929558.5.peg.2438"/>
<dbReference type="SMART" id="SM00267">
    <property type="entry name" value="GGDEF"/>
    <property type="match status" value="1"/>
</dbReference>
<dbReference type="FunFam" id="3.20.20.450:FF:000001">
    <property type="entry name" value="Cyclic di-GMP phosphodiesterase yahA"/>
    <property type="match status" value="1"/>
</dbReference>
<reference evidence="5 6" key="1">
    <citation type="journal article" date="2012" name="Proc. Natl. Acad. Sci. U.S.A.">
        <title>Genome and physiology of a model Epsilonproteobacterium responsible for sulfide detoxification in marine oxygen depletion zones.</title>
        <authorList>
            <person name="Grote J."/>
            <person name="Schott T."/>
            <person name="Bruckner C.G."/>
            <person name="Glockner F.O."/>
            <person name="Jost G."/>
            <person name="Teeling H."/>
            <person name="Labrenz M."/>
            <person name="Jurgens K."/>
        </authorList>
    </citation>
    <scope>NUCLEOTIDE SEQUENCE [LARGE SCALE GENOMIC DNA]</scope>
    <source>
        <strain evidence="5 6">GD1</strain>
    </source>
</reference>
<dbReference type="InterPro" id="IPR000160">
    <property type="entry name" value="GGDEF_dom"/>
</dbReference>
<dbReference type="AlphaFoldDB" id="B6BNA1"/>
<dbReference type="eggNOG" id="COG5001">
    <property type="taxonomic scope" value="Bacteria"/>
</dbReference>
<dbReference type="SUPFAM" id="SSF55073">
    <property type="entry name" value="Nucleotide cyclase"/>
    <property type="match status" value="1"/>
</dbReference>
<dbReference type="InterPro" id="IPR035919">
    <property type="entry name" value="EAL_sf"/>
</dbReference>
<dbReference type="InterPro" id="IPR052155">
    <property type="entry name" value="Biofilm_reg_signaling"/>
</dbReference>
<dbReference type="Gene3D" id="3.30.70.270">
    <property type="match status" value="1"/>
</dbReference>
<dbReference type="PROSITE" id="PS50883">
    <property type="entry name" value="EAL"/>
    <property type="match status" value="1"/>
</dbReference>
<dbReference type="CDD" id="cd01948">
    <property type="entry name" value="EAL"/>
    <property type="match status" value="1"/>
</dbReference>
<keyword evidence="2" id="KW-0812">Transmembrane</keyword>
<sequence length="650" mass="74327">MNLSMQKYVTKATVDRIYDNSKNGISGHFIVLLLSSLLFWNNIPPLIIAFGFISHLLILSRRLYLRNEYNKVRESLVDLVDINSWLSKYRRCMFLSGLAFGLMIFFFDNLSIEYHFLILCISVGLSAGGLYTLGESFSIYAFYVITMLGSALVWIVQQDADVYRIGTILIIVAIYYNLSSGRRYANNFKQIILEQHSVSEYIKKQEEMQNELLEQKDILEHQATHDALTGLPNRILFNDRLEQSIQKAKRNDTQIALFFIDLDHFKEINDSLGHHIGDEVLKVVATRLNLVIRLEDTLARLGGDEFTIIMEDIKNIQYVIFFSQKILKVLLEPISVNNQNLYLSSSIGISLFPQDSTDLNNLLKYADTAMYKAKSEGRNNFQFYSKEMTELAFERVIMVASLKQAIIKKEFVVHYQPQIDAKNKKLVGMEALVRWEHPTLGLVSPAKFIPLAEDTGLIVDIDILVMEIAMMQVSEWRRDGLNPGILSLNLAIKQLNHDTFIIILKHNMSKYDFKSEWLELEITENDVMRKPKDAAVKLKEISELGIKIAIDDFGTGYSSLSYLKKLPIDKLKIDQSFIRDIPGSEDDNAIVKAVIAISKSLNLDVIAEGVETKEQRDFVLENGCSKIQGYYYSRPLPAEGIQEILKDFSL</sequence>
<gene>
    <name evidence="5" type="ORF">SMGD1_2448</name>
</gene>
<accession>H1FZ87</accession>
<proteinExistence type="predicted"/>
<dbReference type="FunFam" id="3.30.70.270:FF:000001">
    <property type="entry name" value="Diguanylate cyclase domain protein"/>
    <property type="match status" value="1"/>
</dbReference>
<dbReference type="InterPro" id="IPR029787">
    <property type="entry name" value="Nucleotide_cyclase"/>
</dbReference>